<dbReference type="CDD" id="cd03255">
    <property type="entry name" value="ABC_MJ0796_LolCDE_FtsE"/>
    <property type="match status" value="1"/>
</dbReference>
<dbReference type="GO" id="GO:0005886">
    <property type="term" value="C:plasma membrane"/>
    <property type="evidence" value="ECO:0007669"/>
    <property type="project" value="TreeGrafter"/>
</dbReference>
<gene>
    <name evidence="6" type="ORF">FY004_13615</name>
</gene>
<evidence type="ECO:0000256" key="3">
    <source>
        <dbReference type="ARBA" id="ARBA00022840"/>
    </source>
</evidence>
<dbReference type="PROSITE" id="PS50893">
    <property type="entry name" value="ABC_TRANSPORTER_2"/>
    <property type="match status" value="1"/>
</dbReference>
<dbReference type="FunFam" id="3.40.50.300:FF:000032">
    <property type="entry name" value="Export ABC transporter ATP-binding protein"/>
    <property type="match status" value="1"/>
</dbReference>
<dbReference type="RefSeq" id="WP_148902661.1">
    <property type="nucleotide sequence ID" value="NZ_VSZQ01000061.1"/>
</dbReference>
<feature type="domain" description="ABC transporter" evidence="5">
    <location>
        <begin position="23"/>
        <end position="259"/>
    </location>
</feature>
<reference evidence="6 7" key="1">
    <citation type="submission" date="2019-08" db="EMBL/GenBank/DDBJ databases">
        <title>Draft genome for granaticin producer strain Streptomyces parvus C05.</title>
        <authorList>
            <person name="Gonzalez-Pimentel J.L."/>
        </authorList>
    </citation>
    <scope>NUCLEOTIDE SEQUENCE [LARGE SCALE GENOMIC DNA]</scope>
    <source>
        <strain evidence="6 7">C05</strain>
    </source>
</reference>
<organism evidence="6 7">
    <name type="scientific">Streptomyces parvus</name>
    <dbReference type="NCBI Taxonomy" id="66428"/>
    <lineage>
        <taxon>Bacteria</taxon>
        <taxon>Bacillati</taxon>
        <taxon>Actinomycetota</taxon>
        <taxon>Actinomycetes</taxon>
        <taxon>Kitasatosporales</taxon>
        <taxon>Streptomycetaceae</taxon>
        <taxon>Streptomyces</taxon>
    </lineage>
</organism>
<keyword evidence="3 6" id="KW-0067">ATP-binding</keyword>
<dbReference type="GO" id="GO:0016887">
    <property type="term" value="F:ATP hydrolysis activity"/>
    <property type="evidence" value="ECO:0007669"/>
    <property type="project" value="InterPro"/>
</dbReference>
<evidence type="ECO:0000256" key="2">
    <source>
        <dbReference type="ARBA" id="ARBA00022741"/>
    </source>
</evidence>
<name>A0A5D4JEP3_9ACTN</name>
<sequence>MTFLNPRPLPSPASPPPRSAPVVELRDATKSYPGGVHALRAVNLTVHEGELLAVVGPSGSGKSTMLNVMGTLDRPTTGTVRVAGYDVSALSDARLSALRARHIGFVFQHFHLAAGRDAVDNVADGLLYAGVGSRQRRDRARDALARVRLDHRTSHTPNELSGGEKQRVAIARALVGEPRLLLADEPTGALDTASGAIVMELLHELNASGTTVCVITHDQQIAAELPRRVRFRDGEIVSDTALTKNGAKARTDDRTPAHTDDTEAGA</sequence>
<evidence type="ECO:0000256" key="1">
    <source>
        <dbReference type="ARBA" id="ARBA00022448"/>
    </source>
</evidence>
<dbReference type="InterPro" id="IPR003439">
    <property type="entry name" value="ABC_transporter-like_ATP-bd"/>
</dbReference>
<dbReference type="InterPro" id="IPR027417">
    <property type="entry name" value="P-loop_NTPase"/>
</dbReference>
<feature type="region of interest" description="Disordered" evidence="4">
    <location>
        <begin position="1"/>
        <end position="21"/>
    </location>
</feature>
<dbReference type="Pfam" id="PF00005">
    <property type="entry name" value="ABC_tran"/>
    <property type="match status" value="1"/>
</dbReference>
<accession>A0A5D4JEP3</accession>
<evidence type="ECO:0000256" key="4">
    <source>
        <dbReference type="SAM" id="MobiDB-lite"/>
    </source>
</evidence>
<dbReference type="SUPFAM" id="SSF52540">
    <property type="entry name" value="P-loop containing nucleoside triphosphate hydrolases"/>
    <property type="match status" value="1"/>
</dbReference>
<protein>
    <submittedName>
        <fullName evidence="6">ABC transporter ATP-binding protein</fullName>
    </submittedName>
</protein>
<dbReference type="Proteomes" id="UP000323242">
    <property type="component" value="Unassembled WGS sequence"/>
</dbReference>
<dbReference type="PANTHER" id="PTHR24220">
    <property type="entry name" value="IMPORT ATP-BINDING PROTEIN"/>
    <property type="match status" value="1"/>
</dbReference>
<feature type="region of interest" description="Disordered" evidence="4">
    <location>
        <begin position="242"/>
        <end position="266"/>
    </location>
</feature>
<dbReference type="AlphaFoldDB" id="A0A5D4JEP3"/>
<dbReference type="GO" id="GO:0098796">
    <property type="term" value="C:membrane protein complex"/>
    <property type="evidence" value="ECO:0007669"/>
    <property type="project" value="UniProtKB-ARBA"/>
</dbReference>
<dbReference type="Gene3D" id="3.40.50.300">
    <property type="entry name" value="P-loop containing nucleotide triphosphate hydrolases"/>
    <property type="match status" value="1"/>
</dbReference>
<feature type="compositionally biased region" description="Pro residues" evidence="4">
    <location>
        <begin position="7"/>
        <end position="19"/>
    </location>
</feature>
<dbReference type="PROSITE" id="PS00211">
    <property type="entry name" value="ABC_TRANSPORTER_1"/>
    <property type="match status" value="1"/>
</dbReference>
<dbReference type="InterPro" id="IPR017871">
    <property type="entry name" value="ABC_transporter-like_CS"/>
</dbReference>
<dbReference type="InterPro" id="IPR017911">
    <property type="entry name" value="MacB-like_ATP-bd"/>
</dbReference>
<comment type="caution">
    <text evidence="6">The sequence shown here is derived from an EMBL/GenBank/DDBJ whole genome shotgun (WGS) entry which is preliminary data.</text>
</comment>
<proteinExistence type="predicted"/>
<dbReference type="PANTHER" id="PTHR24220:SF86">
    <property type="entry name" value="ABC TRANSPORTER ABCH.1"/>
    <property type="match status" value="1"/>
</dbReference>
<dbReference type="EMBL" id="VSZQ01000061">
    <property type="protein sequence ID" value="TYR64037.1"/>
    <property type="molecule type" value="Genomic_DNA"/>
</dbReference>
<keyword evidence="2" id="KW-0547">Nucleotide-binding</keyword>
<evidence type="ECO:0000259" key="5">
    <source>
        <dbReference type="PROSITE" id="PS50893"/>
    </source>
</evidence>
<dbReference type="InterPro" id="IPR003593">
    <property type="entry name" value="AAA+_ATPase"/>
</dbReference>
<feature type="compositionally biased region" description="Basic and acidic residues" evidence="4">
    <location>
        <begin position="249"/>
        <end position="266"/>
    </location>
</feature>
<keyword evidence="1" id="KW-0813">Transport</keyword>
<dbReference type="GO" id="GO:0005524">
    <property type="term" value="F:ATP binding"/>
    <property type="evidence" value="ECO:0007669"/>
    <property type="project" value="UniProtKB-KW"/>
</dbReference>
<dbReference type="SMART" id="SM00382">
    <property type="entry name" value="AAA"/>
    <property type="match status" value="1"/>
</dbReference>
<evidence type="ECO:0000313" key="6">
    <source>
        <dbReference type="EMBL" id="TYR64037.1"/>
    </source>
</evidence>
<dbReference type="GO" id="GO:0022857">
    <property type="term" value="F:transmembrane transporter activity"/>
    <property type="evidence" value="ECO:0007669"/>
    <property type="project" value="TreeGrafter"/>
</dbReference>
<dbReference type="InterPro" id="IPR015854">
    <property type="entry name" value="ABC_transpr_LolD-like"/>
</dbReference>
<evidence type="ECO:0000313" key="7">
    <source>
        <dbReference type="Proteomes" id="UP000323242"/>
    </source>
</evidence>
<keyword evidence="7" id="KW-1185">Reference proteome</keyword>